<dbReference type="EMBL" id="JAGGLP010000001">
    <property type="protein sequence ID" value="MBP2047284.1"/>
    <property type="molecule type" value="Genomic_DNA"/>
</dbReference>
<evidence type="ECO:0000256" key="1">
    <source>
        <dbReference type="SAM" id="MobiDB-lite"/>
    </source>
</evidence>
<gene>
    <name evidence="2" type="ORF">J2Z21_000206</name>
</gene>
<evidence type="ECO:0000313" key="2">
    <source>
        <dbReference type="EMBL" id="MBP2047284.1"/>
    </source>
</evidence>
<feature type="region of interest" description="Disordered" evidence="1">
    <location>
        <begin position="55"/>
        <end position="131"/>
    </location>
</feature>
<comment type="caution">
    <text evidence="2">The sequence shown here is derived from an EMBL/GenBank/DDBJ whole genome shotgun (WGS) entry which is preliminary data.</text>
</comment>
<organism evidence="2 3">
    <name type="scientific">Streptomyces griseochromogenes</name>
    <dbReference type="NCBI Taxonomy" id="68214"/>
    <lineage>
        <taxon>Bacteria</taxon>
        <taxon>Bacillati</taxon>
        <taxon>Actinomycetota</taxon>
        <taxon>Actinomycetes</taxon>
        <taxon>Kitasatosporales</taxon>
        <taxon>Streptomycetaceae</taxon>
        <taxon>Streptomyces</taxon>
    </lineage>
</organism>
<evidence type="ECO:0008006" key="4">
    <source>
        <dbReference type="Google" id="ProtNLM"/>
    </source>
</evidence>
<evidence type="ECO:0000313" key="3">
    <source>
        <dbReference type="Proteomes" id="UP001519309"/>
    </source>
</evidence>
<protein>
    <recommendedName>
        <fullName evidence="4">Secreted protein</fullName>
    </recommendedName>
</protein>
<accession>A0ABS4LJ13</accession>
<feature type="compositionally biased region" description="Basic and acidic residues" evidence="1">
    <location>
        <begin position="55"/>
        <end position="88"/>
    </location>
</feature>
<reference evidence="2 3" key="1">
    <citation type="submission" date="2021-03" db="EMBL/GenBank/DDBJ databases">
        <title>Genomic Encyclopedia of Type Strains, Phase IV (KMG-IV): sequencing the most valuable type-strain genomes for metagenomic binning, comparative biology and taxonomic classification.</title>
        <authorList>
            <person name="Goeker M."/>
        </authorList>
    </citation>
    <scope>NUCLEOTIDE SEQUENCE [LARGE SCALE GENOMIC DNA]</scope>
    <source>
        <strain evidence="2 3">DSM 40499</strain>
    </source>
</reference>
<keyword evidence="3" id="KW-1185">Reference proteome</keyword>
<dbReference type="RefSeq" id="WP_159400092.1">
    <property type="nucleotide sequence ID" value="NZ_CP016279.1"/>
</dbReference>
<name>A0ABS4LJ13_9ACTN</name>
<dbReference type="Proteomes" id="UP001519309">
    <property type="component" value="Unassembled WGS sequence"/>
</dbReference>
<proteinExistence type="predicted"/>
<sequence length="142" mass="14663">MIGVWKVRQASMRSGRAGLLLGLVLLVTAHLAGAVHVSAVAGPPVSVEAAEIARPLHDAGRESEPAPEHQHRSGDHIDHAADRPRTAVDETIVEPGHADPADSPFGAVDGPPSPAVRCRPSGPAASGTDAPDTLALHCVRRL</sequence>